<dbReference type="Proteomes" id="UP001604277">
    <property type="component" value="Unassembled WGS sequence"/>
</dbReference>
<proteinExistence type="inferred from homology"/>
<organism evidence="7 8">
    <name type="scientific">Forsythia ovata</name>
    <dbReference type="NCBI Taxonomy" id="205694"/>
    <lineage>
        <taxon>Eukaryota</taxon>
        <taxon>Viridiplantae</taxon>
        <taxon>Streptophyta</taxon>
        <taxon>Embryophyta</taxon>
        <taxon>Tracheophyta</taxon>
        <taxon>Spermatophyta</taxon>
        <taxon>Magnoliopsida</taxon>
        <taxon>eudicotyledons</taxon>
        <taxon>Gunneridae</taxon>
        <taxon>Pentapetalae</taxon>
        <taxon>asterids</taxon>
        <taxon>lamiids</taxon>
        <taxon>Lamiales</taxon>
        <taxon>Oleaceae</taxon>
        <taxon>Forsythieae</taxon>
        <taxon>Forsythia</taxon>
    </lineage>
</organism>
<keyword evidence="4" id="KW-0560">Oxidoreductase</keyword>
<evidence type="ECO:0000256" key="1">
    <source>
        <dbReference type="ARBA" id="ARBA00001971"/>
    </source>
</evidence>
<dbReference type="GO" id="GO:0046872">
    <property type="term" value="F:metal ion binding"/>
    <property type="evidence" value="ECO:0007669"/>
    <property type="project" value="UniProtKB-KW"/>
</dbReference>
<protein>
    <submittedName>
        <fullName evidence="7">Cytochrome</fullName>
    </submittedName>
</protein>
<comment type="similarity">
    <text evidence="2">Belongs to the cytochrome P450 family.</text>
</comment>
<keyword evidence="8" id="KW-1185">Reference proteome</keyword>
<name>A0ABD1UVU3_9LAMI</name>
<evidence type="ECO:0000256" key="3">
    <source>
        <dbReference type="ARBA" id="ARBA00022723"/>
    </source>
</evidence>
<keyword evidence="3" id="KW-0479">Metal-binding</keyword>
<evidence type="ECO:0000256" key="5">
    <source>
        <dbReference type="ARBA" id="ARBA00023004"/>
    </source>
</evidence>
<dbReference type="InterPro" id="IPR036396">
    <property type="entry name" value="Cyt_P450_sf"/>
</dbReference>
<feature type="chain" id="PRO_5044804737" evidence="6">
    <location>
        <begin position="21"/>
        <end position="298"/>
    </location>
</feature>
<keyword evidence="5" id="KW-0408">Iron</keyword>
<dbReference type="EMBL" id="JBFOLJ010000006">
    <property type="protein sequence ID" value="KAL2529182.1"/>
    <property type="molecule type" value="Genomic_DNA"/>
</dbReference>
<dbReference type="GO" id="GO:0016491">
    <property type="term" value="F:oxidoreductase activity"/>
    <property type="evidence" value="ECO:0007669"/>
    <property type="project" value="UniProtKB-KW"/>
</dbReference>
<dbReference type="AlphaFoldDB" id="A0ABD1UVU3"/>
<keyword evidence="6" id="KW-0732">Signal</keyword>
<evidence type="ECO:0000313" key="8">
    <source>
        <dbReference type="Proteomes" id="UP001604277"/>
    </source>
</evidence>
<dbReference type="Pfam" id="PF00067">
    <property type="entry name" value="p450"/>
    <property type="match status" value="1"/>
</dbReference>
<gene>
    <name evidence="7" type="ORF">Fot_21783</name>
</gene>
<sequence length="298" mass="34021">MLGIFISVSFLCLLLYLLNSTPWKLRQSPKFFAYGPTSYPMIGCMISFYKNRHRLLDWYTDLLSSAPTQTIIVSRLGARRAIVTANPENVEYILKTNFYNFPKGKPFQEILEDFLGNGIFNVDGDLWYNQRKLASQEFSTRSLRDYAVKSLKEEVDKKLLPLLESVANDTKKTLDLQDLLGRVTFDVVCKVSLGYDPCCLDYYSLQNSPSIVEAFDMASEVCARRGAAPLSALWKAKRFVGVGSEKRLKEAIMQIHMFVGDIIHDKKRKFRERRGRGDEQDLLSKMVLGTLAGFVLLH</sequence>
<evidence type="ECO:0000256" key="2">
    <source>
        <dbReference type="ARBA" id="ARBA00010617"/>
    </source>
</evidence>
<feature type="signal peptide" evidence="6">
    <location>
        <begin position="1"/>
        <end position="20"/>
    </location>
</feature>
<dbReference type="SUPFAM" id="SSF48264">
    <property type="entry name" value="Cytochrome P450"/>
    <property type="match status" value="1"/>
</dbReference>
<comment type="caution">
    <text evidence="7">The sequence shown here is derived from an EMBL/GenBank/DDBJ whole genome shotgun (WGS) entry which is preliminary data.</text>
</comment>
<dbReference type="InterPro" id="IPR001128">
    <property type="entry name" value="Cyt_P450"/>
</dbReference>
<evidence type="ECO:0000256" key="6">
    <source>
        <dbReference type="SAM" id="SignalP"/>
    </source>
</evidence>
<comment type="cofactor">
    <cofactor evidence="1">
        <name>heme</name>
        <dbReference type="ChEBI" id="CHEBI:30413"/>
    </cofactor>
</comment>
<accession>A0ABD1UVU3</accession>
<dbReference type="PANTHER" id="PTHR24296">
    <property type="entry name" value="CYTOCHROME P450"/>
    <property type="match status" value="1"/>
</dbReference>
<dbReference type="Gene3D" id="1.10.630.10">
    <property type="entry name" value="Cytochrome P450"/>
    <property type="match status" value="1"/>
</dbReference>
<evidence type="ECO:0000313" key="7">
    <source>
        <dbReference type="EMBL" id="KAL2529182.1"/>
    </source>
</evidence>
<evidence type="ECO:0000256" key="4">
    <source>
        <dbReference type="ARBA" id="ARBA00023002"/>
    </source>
</evidence>
<reference evidence="8" key="1">
    <citation type="submission" date="2024-07" db="EMBL/GenBank/DDBJ databases">
        <title>Two chromosome-level genome assemblies of Korean endemic species Abeliophyllum distichum and Forsythia ovata (Oleaceae).</title>
        <authorList>
            <person name="Jang H."/>
        </authorList>
    </citation>
    <scope>NUCLEOTIDE SEQUENCE [LARGE SCALE GENOMIC DNA]</scope>
</reference>